<dbReference type="InterPro" id="IPR001806">
    <property type="entry name" value="Small_GTPase"/>
</dbReference>
<dbReference type="GO" id="GO:0005525">
    <property type="term" value="F:GTP binding"/>
    <property type="evidence" value="ECO:0007669"/>
    <property type="project" value="UniProtKB-KW"/>
</dbReference>
<dbReference type="NCBIfam" id="TIGR00231">
    <property type="entry name" value="small_GTP"/>
    <property type="match status" value="1"/>
</dbReference>
<name>A0A8B6CKT9_MYTGA</name>
<accession>A0A8B6CKT9</accession>
<dbReference type="InterPro" id="IPR005225">
    <property type="entry name" value="Small_GTP-bd"/>
</dbReference>
<keyword evidence="2" id="KW-0342">GTP-binding</keyword>
<dbReference type="InterPro" id="IPR003578">
    <property type="entry name" value="Small_GTPase_Rho"/>
</dbReference>
<keyword evidence="4" id="KW-1185">Reference proteome</keyword>
<sequence length="188" mass="21031">MVCFSHDVSCTIVGDGLIGKTCMAKAFAGDSFPDYYVATVAESYIGYVTAYGDQYSVNIKDTNGQHEDEHTRSQMISDADVIIVCYSVVERETFNNVQSFWIHEIRKFNKRRPVILVGTQSDIRDENNTQHVSDLEGQNMTKLIGAEYYNKCSAAAKTGMKNVLESVVLASVIYKKKTASIIKRVFGR</sequence>
<dbReference type="SUPFAM" id="SSF52540">
    <property type="entry name" value="P-loop containing nucleoside triphosphate hydrolases"/>
    <property type="match status" value="1"/>
</dbReference>
<dbReference type="AlphaFoldDB" id="A0A8B6CKT9"/>
<dbReference type="SMART" id="SM00175">
    <property type="entry name" value="RAB"/>
    <property type="match status" value="1"/>
</dbReference>
<dbReference type="InterPro" id="IPR027417">
    <property type="entry name" value="P-loop_NTPase"/>
</dbReference>
<dbReference type="PRINTS" id="PR00449">
    <property type="entry name" value="RASTRNSFRMNG"/>
</dbReference>
<dbReference type="PROSITE" id="PS51421">
    <property type="entry name" value="RAS"/>
    <property type="match status" value="1"/>
</dbReference>
<evidence type="ECO:0000256" key="1">
    <source>
        <dbReference type="ARBA" id="ARBA00022741"/>
    </source>
</evidence>
<dbReference type="OrthoDB" id="25896at2759"/>
<dbReference type="EMBL" id="UYJE01001981">
    <property type="protein sequence ID" value="VDI06774.1"/>
    <property type="molecule type" value="Genomic_DNA"/>
</dbReference>
<proteinExistence type="predicted"/>
<dbReference type="GO" id="GO:0007264">
    <property type="term" value="P:small GTPase-mediated signal transduction"/>
    <property type="evidence" value="ECO:0007669"/>
    <property type="project" value="InterPro"/>
</dbReference>
<protein>
    <submittedName>
        <fullName evidence="3">Uncharacterized protein</fullName>
    </submittedName>
</protein>
<reference evidence="3" key="1">
    <citation type="submission" date="2018-11" db="EMBL/GenBank/DDBJ databases">
        <authorList>
            <person name="Alioto T."/>
            <person name="Alioto T."/>
        </authorList>
    </citation>
    <scope>NUCLEOTIDE SEQUENCE</scope>
</reference>
<dbReference type="CDD" id="cd00157">
    <property type="entry name" value="Rho"/>
    <property type="match status" value="1"/>
</dbReference>
<dbReference type="Proteomes" id="UP000596742">
    <property type="component" value="Unassembled WGS sequence"/>
</dbReference>
<evidence type="ECO:0000313" key="4">
    <source>
        <dbReference type="Proteomes" id="UP000596742"/>
    </source>
</evidence>
<dbReference type="SMART" id="SM00173">
    <property type="entry name" value="RAS"/>
    <property type="match status" value="1"/>
</dbReference>
<gene>
    <name evidence="3" type="ORF">MGAL_10B015680</name>
</gene>
<evidence type="ECO:0000256" key="2">
    <source>
        <dbReference type="ARBA" id="ARBA00023134"/>
    </source>
</evidence>
<organism evidence="3 4">
    <name type="scientific">Mytilus galloprovincialis</name>
    <name type="common">Mediterranean mussel</name>
    <dbReference type="NCBI Taxonomy" id="29158"/>
    <lineage>
        <taxon>Eukaryota</taxon>
        <taxon>Metazoa</taxon>
        <taxon>Spiralia</taxon>
        <taxon>Lophotrochozoa</taxon>
        <taxon>Mollusca</taxon>
        <taxon>Bivalvia</taxon>
        <taxon>Autobranchia</taxon>
        <taxon>Pteriomorphia</taxon>
        <taxon>Mytilida</taxon>
        <taxon>Mytiloidea</taxon>
        <taxon>Mytilidae</taxon>
        <taxon>Mytilinae</taxon>
        <taxon>Mytilus</taxon>
    </lineage>
</organism>
<dbReference type="PROSITE" id="PS51419">
    <property type="entry name" value="RAB"/>
    <property type="match status" value="1"/>
</dbReference>
<dbReference type="Pfam" id="PF00071">
    <property type="entry name" value="Ras"/>
    <property type="match status" value="1"/>
</dbReference>
<dbReference type="PROSITE" id="PS51420">
    <property type="entry name" value="RHO"/>
    <property type="match status" value="1"/>
</dbReference>
<dbReference type="SMART" id="SM00174">
    <property type="entry name" value="RHO"/>
    <property type="match status" value="1"/>
</dbReference>
<dbReference type="GO" id="GO:0003924">
    <property type="term" value="F:GTPase activity"/>
    <property type="evidence" value="ECO:0007669"/>
    <property type="project" value="InterPro"/>
</dbReference>
<comment type="caution">
    <text evidence="3">The sequence shown here is derived from an EMBL/GenBank/DDBJ whole genome shotgun (WGS) entry which is preliminary data.</text>
</comment>
<keyword evidence="1" id="KW-0547">Nucleotide-binding</keyword>
<dbReference type="Gene3D" id="3.40.50.300">
    <property type="entry name" value="P-loop containing nucleotide triphosphate hydrolases"/>
    <property type="match status" value="1"/>
</dbReference>
<dbReference type="PANTHER" id="PTHR24072">
    <property type="entry name" value="RHO FAMILY GTPASE"/>
    <property type="match status" value="1"/>
</dbReference>
<evidence type="ECO:0000313" key="3">
    <source>
        <dbReference type="EMBL" id="VDI06774.1"/>
    </source>
</evidence>